<dbReference type="EMBL" id="JABCRI010000003">
    <property type="protein sequence ID" value="KAF8409096.1"/>
    <property type="molecule type" value="Genomic_DNA"/>
</dbReference>
<organism evidence="1 2">
    <name type="scientific">Tetracentron sinense</name>
    <name type="common">Spur-leaf</name>
    <dbReference type="NCBI Taxonomy" id="13715"/>
    <lineage>
        <taxon>Eukaryota</taxon>
        <taxon>Viridiplantae</taxon>
        <taxon>Streptophyta</taxon>
        <taxon>Embryophyta</taxon>
        <taxon>Tracheophyta</taxon>
        <taxon>Spermatophyta</taxon>
        <taxon>Magnoliopsida</taxon>
        <taxon>Trochodendrales</taxon>
        <taxon>Trochodendraceae</taxon>
        <taxon>Tetracentron</taxon>
    </lineage>
</organism>
<reference evidence="1 2" key="1">
    <citation type="submission" date="2020-04" db="EMBL/GenBank/DDBJ databases">
        <title>Plant Genome Project.</title>
        <authorList>
            <person name="Zhang R.-G."/>
        </authorList>
    </citation>
    <scope>NUCLEOTIDE SEQUENCE [LARGE SCALE GENOMIC DNA]</scope>
    <source>
        <strain evidence="1">YNK0</strain>
        <tissue evidence="1">Leaf</tissue>
    </source>
</reference>
<dbReference type="AlphaFoldDB" id="A0A835DMK5"/>
<keyword evidence="2" id="KW-1185">Reference proteome</keyword>
<protein>
    <submittedName>
        <fullName evidence="1">Uncharacterized protein</fullName>
    </submittedName>
</protein>
<evidence type="ECO:0000313" key="1">
    <source>
        <dbReference type="EMBL" id="KAF8409096.1"/>
    </source>
</evidence>
<evidence type="ECO:0000313" key="2">
    <source>
        <dbReference type="Proteomes" id="UP000655225"/>
    </source>
</evidence>
<sequence>MIPSKNDNRVVAPASSKLEGRGSGEVWSAVAALASGGCTIPLYDHSLSLLDLADYHTGLPYEYICVCV</sequence>
<dbReference type="Proteomes" id="UP000655225">
    <property type="component" value="Unassembled WGS sequence"/>
</dbReference>
<proteinExistence type="predicted"/>
<accession>A0A835DMK5</accession>
<gene>
    <name evidence="1" type="ORF">HHK36_005169</name>
</gene>
<comment type="caution">
    <text evidence="1">The sequence shown here is derived from an EMBL/GenBank/DDBJ whole genome shotgun (WGS) entry which is preliminary data.</text>
</comment>
<name>A0A835DMK5_TETSI</name>